<evidence type="ECO:0000256" key="9">
    <source>
        <dbReference type="SAM" id="MobiDB-lite"/>
    </source>
</evidence>
<keyword evidence="7 8" id="KW-0472">Membrane</keyword>
<dbReference type="InterPro" id="IPR006187">
    <property type="entry name" value="Claudin"/>
</dbReference>
<gene>
    <name evidence="11" type="primary">LOC102375285</name>
</gene>
<evidence type="ECO:0000256" key="6">
    <source>
        <dbReference type="ARBA" id="ARBA00022989"/>
    </source>
</evidence>
<keyword evidence="5 8" id="KW-0965">Cell junction</keyword>
<dbReference type="InterPro" id="IPR017974">
    <property type="entry name" value="Claudin_CS"/>
</dbReference>
<comment type="function">
    <text evidence="8">Claudins function as major constituents of the tight junction complexes that regulate the permeability of epithelia.</text>
</comment>
<comment type="subcellular location">
    <subcellularLocation>
        <location evidence="8">Cell junction</location>
        <location evidence="8">Tight junction</location>
    </subcellularLocation>
    <subcellularLocation>
        <location evidence="8">Cell membrane</location>
        <topology evidence="8">Multi-pass membrane protein</topology>
    </subcellularLocation>
</comment>
<dbReference type="InterPro" id="IPR004031">
    <property type="entry name" value="PMP22/EMP/MP20/Claudin"/>
</dbReference>
<accession>A0A3Q0GMG3</accession>
<keyword evidence="6 8" id="KW-1133">Transmembrane helix</keyword>
<dbReference type="STRING" id="38654.A0A3Q0GMG3"/>
<organism evidence="10 11">
    <name type="scientific">Alligator sinensis</name>
    <name type="common">Chinese alligator</name>
    <dbReference type="NCBI Taxonomy" id="38654"/>
    <lineage>
        <taxon>Eukaryota</taxon>
        <taxon>Metazoa</taxon>
        <taxon>Chordata</taxon>
        <taxon>Craniata</taxon>
        <taxon>Vertebrata</taxon>
        <taxon>Euteleostomi</taxon>
        <taxon>Archelosauria</taxon>
        <taxon>Archosauria</taxon>
        <taxon>Crocodylia</taxon>
        <taxon>Alligatoridae</taxon>
        <taxon>Alligatorinae</taxon>
        <taxon>Alligator</taxon>
    </lineage>
</organism>
<proteinExistence type="inferred from homology"/>
<name>A0A3Q0GMG3_ALLSI</name>
<evidence type="ECO:0000256" key="5">
    <source>
        <dbReference type="ARBA" id="ARBA00022949"/>
    </source>
</evidence>
<dbReference type="Proteomes" id="UP000189705">
    <property type="component" value="Unplaced"/>
</dbReference>
<dbReference type="PANTHER" id="PTHR12002">
    <property type="entry name" value="CLAUDIN"/>
    <property type="match status" value="1"/>
</dbReference>
<evidence type="ECO:0000256" key="3">
    <source>
        <dbReference type="ARBA" id="ARBA00022475"/>
    </source>
</evidence>
<dbReference type="AlphaFoldDB" id="A0A3Q0GMG3"/>
<dbReference type="GO" id="GO:0005198">
    <property type="term" value="F:structural molecule activity"/>
    <property type="evidence" value="ECO:0007669"/>
    <property type="project" value="InterPro"/>
</dbReference>
<sequence length="222" mass="23680">MGVPTAAAAVLDALGMALGGLGLLFLVLCAGTDCWREDAKDPHSSVGLSSRCRGLWSECVFDNVASLRTCDIPTSYLSEHPAVLVTTRALVIVTGVLCVGAMPSLVVGMRCTHLMRSNAHHKYKFTLAAGTLFLLGGLSGAAAVLWYAVDTVQKYRLEVSFGIPGVTYELGYSYWMAVASALCTCAAGILLLVANCPRTQTPRRKPPRVPLPPDFQTRGTYL</sequence>
<evidence type="ECO:0000256" key="7">
    <source>
        <dbReference type="ARBA" id="ARBA00023136"/>
    </source>
</evidence>
<feature type="transmembrane region" description="Helical" evidence="8">
    <location>
        <begin position="125"/>
        <end position="149"/>
    </location>
</feature>
<dbReference type="RefSeq" id="XP_025059418.1">
    <property type="nucleotide sequence ID" value="XM_025203633.1"/>
</dbReference>
<evidence type="ECO:0000256" key="8">
    <source>
        <dbReference type="RuleBase" id="RU060637"/>
    </source>
</evidence>
<feature type="region of interest" description="Disordered" evidence="9">
    <location>
        <begin position="201"/>
        <end position="222"/>
    </location>
</feature>
<evidence type="ECO:0000313" key="11">
    <source>
        <dbReference type="RefSeq" id="XP_025059418.1"/>
    </source>
</evidence>
<keyword evidence="10" id="KW-1185">Reference proteome</keyword>
<evidence type="ECO:0000313" key="10">
    <source>
        <dbReference type="Proteomes" id="UP000189705"/>
    </source>
</evidence>
<feature type="transmembrane region" description="Helical" evidence="8">
    <location>
        <begin position="174"/>
        <end position="194"/>
    </location>
</feature>
<feature type="transmembrane region" description="Helical" evidence="8">
    <location>
        <begin position="6"/>
        <end position="30"/>
    </location>
</feature>
<keyword evidence="4 8" id="KW-0812">Transmembrane</keyword>
<dbReference type="PRINTS" id="PR01077">
    <property type="entry name" value="CLAUDIN"/>
</dbReference>
<comment type="similarity">
    <text evidence="1 8">Belongs to the claudin family.</text>
</comment>
<dbReference type="Gene3D" id="1.20.140.150">
    <property type="match status" value="1"/>
</dbReference>
<keyword evidence="2 8" id="KW-0796">Tight junction</keyword>
<dbReference type="GO" id="GO:0005886">
    <property type="term" value="C:plasma membrane"/>
    <property type="evidence" value="ECO:0007669"/>
    <property type="project" value="UniProtKB-SubCell"/>
</dbReference>
<evidence type="ECO:0000256" key="1">
    <source>
        <dbReference type="ARBA" id="ARBA00008295"/>
    </source>
</evidence>
<dbReference type="InParanoid" id="A0A3Q0GMG3"/>
<protein>
    <recommendedName>
        <fullName evidence="8">Claudin</fullName>
    </recommendedName>
</protein>
<evidence type="ECO:0000256" key="2">
    <source>
        <dbReference type="ARBA" id="ARBA00022427"/>
    </source>
</evidence>
<keyword evidence="3 8" id="KW-1003">Cell membrane</keyword>
<reference evidence="11" key="1">
    <citation type="submission" date="2025-08" db="UniProtKB">
        <authorList>
            <consortium name="RefSeq"/>
        </authorList>
    </citation>
    <scope>IDENTIFICATION</scope>
</reference>
<comment type="caution">
    <text evidence="8">Lacks conserved residue(s) required for the propagation of feature annotation.</text>
</comment>
<dbReference type="PROSITE" id="PS01346">
    <property type="entry name" value="CLAUDIN"/>
    <property type="match status" value="1"/>
</dbReference>
<dbReference type="GeneID" id="102375285"/>
<dbReference type="Pfam" id="PF00822">
    <property type="entry name" value="PMP22_Claudin"/>
    <property type="match status" value="1"/>
</dbReference>
<dbReference type="KEGG" id="asn:102375285"/>
<evidence type="ECO:0000256" key="4">
    <source>
        <dbReference type="ARBA" id="ARBA00022692"/>
    </source>
</evidence>
<dbReference type="GO" id="GO:0005923">
    <property type="term" value="C:bicellular tight junction"/>
    <property type="evidence" value="ECO:0007669"/>
    <property type="project" value="UniProtKB-SubCell"/>
</dbReference>